<sequence length="444" mass="48020">MGRWGLQSWSLRLKLTLGYALVFALTILLGAVGVYFTARSSLTASLDQTLRETATVARASVETQKGRSFFAPQLKASSDLSIELLSASGRLLASVGRDEDTSPPFALGFVSFEEQRVFTQDVGSGLYLRISRPSDTLSHLLETLARILLVGSVLMIGVACAAGYSLADRALRPVDAVARTAAAIAGRGDYRERVPALAGHDEMARLTNTVNAMLDQLEHTIEREKQFARIAAHELRTPLTVLKGRLELTLERPRDAAAYQKALAGMQGRVDALMTLSESLLALARSDAPVQLEPVELAAGVIAATEQLSDAAQRASKRIHLSLSESWIEAEPDGLQRVLMNLMENALKYGTGEVVDVRVEQQSCTVRSGGAGPKQEDWARLLQPFERGSGVQSTPGSGLGLALVSALTQRWNARVQPQWSSEQFSVQVQFAAAQQTADQTKTPH</sequence>
<evidence type="ECO:0000313" key="13">
    <source>
        <dbReference type="EMBL" id="TSA79169.1"/>
    </source>
</evidence>
<feature type="transmembrane region" description="Helical" evidence="10">
    <location>
        <begin position="147"/>
        <end position="167"/>
    </location>
</feature>
<dbReference type="SMART" id="SM00388">
    <property type="entry name" value="HisKA"/>
    <property type="match status" value="1"/>
</dbReference>
<dbReference type="Gene3D" id="3.30.565.10">
    <property type="entry name" value="Histidine kinase-like ATPase, C-terminal domain"/>
    <property type="match status" value="1"/>
</dbReference>
<feature type="transmembrane region" description="Helical" evidence="10">
    <location>
        <begin position="16"/>
        <end position="38"/>
    </location>
</feature>
<comment type="catalytic activity">
    <reaction evidence="1">
        <text>ATP + protein L-histidine = ADP + protein N-phospho-L-histidine.</text>
        <dbReference type="EC" id="2.7.13.3"/>
    </reaction>
</comment>
<name>A0A553UG15_9DEIO</name>
<evidence type="ECO:0000259" key="12">
    <source>
        <dbReference type="PROSITE" id="PS50885"/>
    </source>
</evidence>
<evidence type="ECO:0000313" key="14">
    <source>
        <dbReference type="Proteomes" id="UP000316092"/>
    </source>
</evidence>
<evidence type="ECO:0000256" key="5">
    <source>
        <dbReference type="ARBA" id="ARBA00022679"/>
    </source>
</evidence>
<comment type="subcellular location">
    <subcellularLocation>
        <location evidence="2">Membrane</location>
    </subcellularLocation>
</comment>
<gene>
    <name evidence="13" type="ORF">FNU79_18335</name>
</gene>
<keyword evidence="14" id="KW-1185">Reference proteome</keyword>
<evidence type="ECO:0000256" key="6">
    <source>
        <dbReference type="ARBA" id="ARBA00022692"/>
    </source>
</evidence>
<dbReference type="GO" id="GO:0005886">
    <property type="term" value="C:plasma membrane"/>
    <property type="evidence" value="ECO:0007669"/>
    <property type="project" value="TreeGrafter"/>
</dbReference>
<keyword evidence="4" id="KW-0597">Phosphoprotein</keyword>
<feature type="domain" description="HAMP" evidence="12">
    <location>
        <begin position="168"/>
        <end position="222"/>
    </location>
</feature>
<dbReference type="InterPro" id="IPR050428">
    <property type="entry name" value="TCS_sensor_his_kinase"/>
</dbReference>
<keyword evidence="5" id="KW-0808">Transferase</keyword>
<dbReference type="InterPro" id="IPR036890">
    <property type="entry name" value="HATPase_C_sf"/>
</dbReference>
<dbReference type="AlphaFoldDB" id="A0A553UG15"/>
<dbReference type="SUPFAM" id="SSF55874">
    <property type="entry name" value="ATPase domain of HSP90 chaperone/DNA topoisomerase II/histidine kinase"/>
    <property type="match status" value="1"/>
</dbReference>
<dbReference type="InterPro" id="IPR003660">
    <property type="entry name" value="HAMP_dom"/>
</dbReference>
<keyword evidence="6 10" id="KW-0812">Transmembrane</keyword>
<evidence type="ECO:0000256" key="4">
    <source>
        <dbReference type="ARBA" id="ARBA00022553"/>
    </source>
</evidence>
<dbReference type="PROSITE" id="PS50885">
    <property type="entry name" value="HAMP"/>
    <property type="match status" value="1"/>
</dbReference>
<evidence type="ECO:0000256" key="3">
    <source>
        <dbReference type="ARBA" id="ARBA00012438"/>
    </source>
</evidence>
<keyword evidence="7" id="KW-0418">Kinase</keyword>
<dbReference type="InterPro" id="IPR003661">
    <property type="entry name" value="HisK_dim/P_dom"/>
</dbReference>
<dbReference type="Pfam" id="PF02518">
    <property type="entry name" value="HATPase_c"/>
    <property type="match status" value="1"/>
</dbReference>
<dbReference type="SMART" id="SM00387">
    <property type="entry name" value="HATPase_c"/>
    <property type="match status" value="1"/>
</dbReference>
<dbReference type="GO" id="GO:0000155">
    <property type="term" value="F:phosphorelay sensor kinase activity"/>
    <property type="evidence" value="ECO:0007669"/>
    <property type="project" value="InterPro"/>
</dbReference>
<feature type="domain" description="Histidine kinase" evidence="11">
    <location>
        <begin position="230"/>
        <end position="434"/>
    </location>
</feature>
<keyword evidence="10" id="KW-0472">Membrane</keyword>
<dbReference type="Pfam" id="PF00512">
    <property type="entry name" value="HisKA"/>
    <property type="match status" value="1"/>
</dbReference>
<dbReference type="PANTHER" id="PTHR45436:SF5">
    <property type="entry name" value="SENSOR HISTIDINE KINASE TRCS"/>
    <property type="match status" value="1"/>
</dbReference>
<proteinExistence type="predicted"/>
<dbReference type="Pfam" id="PF00672">
    <property type="entry name" value="HAMP"/>
    <property type="match status" value="1"/>
</dbReference>
<dbReference type="PROSITE" id="PS50109">
    <property type="entry name" value="HIS_KIN"/>
    <property type="match status" value="1"/>
</dbReference>
<dbReference type="InterPro" id="IPR003594">
    <property type="entry name" value="HATPase_dom"/>
</dbReference>
<dbReference type="RefSeq" id="WP_143722240.1">
    <property type="nucleotide sequence ID" value="NZ_VKDB01000049.1"/>
</dbReference>
<dbReference type="SUPFAM" id="SSF47384">
    <property type="entry name" value="Homodimeric domain of signal transducing histidine kinase"/>
    <property type="match status" value="1"/>
</dbReference>
<dbReference type="CDD" id="cd00082">
    <property type="entry name" value="HisKA"/>
    <property type="match status" value="1"/>
</dbReference>
<evidence type="ECO:0000256" key="7">
    <source>
        <dbReference type="ARBA" id="ARBA00022777"/>
    </source>
</evidence>
<evidence type="ECO:0000259" key="11">
    <source>
        <dbReference type="PROSITE" id="PS50109"/>
    </source>
</evidence>
<dbReference type="SUPFAM" id="SSF158472">
    <property type="entry name" value="HAMP domain-like"/>
    <property type="match status" value="1"/>
</dbReference>
<dbReference type="EMBL" id="VKDB01000049">
    <property type="protein sequence ID" value="TSA79169.1"/>
    <property type="molecule type" value="Genomic_DNA"/>
</dbReference>
<protein>
    <recommendedName>
        <fullName evidence="3">histidine kinase</fullName>
        <ecNumber evidence="3">2.7.13.3</ecNumber>
    </recommendedName>
</protein>
<dbReference type="Proteomes" id="UP000316092">
    <property type="component" value="Unassembled WGS sequence"/>
</dbReference>
<evidence type="ECO:0000256" key="10">
    <source>
        <dbReference type="SAM" id="Phobius"/>
    </source>
</evidence>
<accession>A0A553UG15</accession>
<comment type="caution">
    <text evidence="13">The sequence shown here is derived from an EMBL/GenBank/DDBJ whole genome shotgun (WGS) entry which is preliminary data.</text>
</comment>
<dbReference type="CDD" id="cd00075">
    <property type="entry name" value="HATPase"/>
    <property type="match status" value="1"/>
</dbReference>
<evidence type="ECO:0000256" key="2">
    <source>
        <dbReference type="ARBA" id="ARBA00004370"/>
    </source>
</evidence>
<dbReference type="InterPro" id="IPR005467">
    <property type="entry name" value="His_kinase_dom"/>
</dbReference>
<dbReference type="OrthoDB" id="9813151at2"/>
<evidence type="ECO:0000256" key="9">
    <source>
        <dbReference type="ARBA" id="ARBA00023012"/>
    </source>
</evidence>
<dbReference type="EC" id="2.7.13.3" evidence="3"/>
<reference evidence="13 14" key="1">
    <citation type="submission" date="2019-07" db="EMBL/GenBank/DDBJ databases">
        <title>Deinococcus detaillus sp. nov., isolated from humus soil in Antarctica.</title>
        <authorList>
            <person name="Zhang K."/>
        </authorList>
    </citation>
    <scope>NUCLEOTIDE SEQUENCE [LARGE SCALE GENOMIC DNA]</scope>
    <source>
        <strain evidence="13 14">H1</strain>
    </source>
</reference>
<dbReference type="SMART" id="SM00304">
    <property type="entry name" value="HAMP"/>
    <property type="match status" value="1"/>
</dbReference>
<evidence type="ECO:0000256" key="8">
    <source>
        <dbReference type="ARBA" id="ARBA00022989"/>
    </source>
</evidence>
<dbReference type="CDD" id="cd06225">
    <property type="entry name" value="HAMP"/>
    <property type="match status" value="1"/>
</dbReference>
<dbReference type="InterPro" id="IPR036097">
    <property type="entry name" value="HisK_dim/P_sf"/>
</dbReference>
<keyword evidence="9" id="KW-0902">Two-component regulatory system</keyword>
<evidence type="ECO:0000256" key="1">
    <source>
        <dbReference type="ARBA" id="ARBA00000085"/>
    </source>
</evidence>
<keyword evidence="8 10" id="KW-1133">Transmembrane helix</keyword>
<organism evidence="13 14">
    <name type="scientific">Deinococcus detaillensis</name>
    <dbReference type="NCBI Taxonomy" id="2592048"/>
    <lineage>
        <taxon>Bacteria</taxon>
        <taxon>Thermotogati</taxon>
        <taxon>Deinococcota</taxon>
        <taxon>Deinococci</taxon>
        <taxon>Deinococcales</taxon>
        <taxon>Deinococcaceae</taxon>
        <taxon>Deinococcus</taxon>
    </lineage>
</organism>
<dbReference type="Gene3D" id="1.10.287.130">
    <property type="match status" value="1"/>
</dbReference>
<dbReference type="PANTHER" id="PTHR45436">
    <property type="entry name" value="SENSOR HISTIDINE KINASE YKOH"/>
    <property type="match status" value="1"/>
</dbReference>